<organism evidence="1 2">
    <name type="scientific">Anaeromyxobacter paludicola</name>
    <dbReference type="NCBI Taxonomy" id="2918171"/>
    <lineage>
        <taxon>Bacteria</taxon>
        <taxon>Pseudomonadati</taxon>
        <taxon>Myxococcota</taxon>
        <taxon>Myxococcia</taxon>
        <taxon>Myxococcales</taxon>
        <taxon>Cystobacterineae</taxon>
        <taxon>Anaeromyxobacteraceae</taxon>
        <taxon>Anaeromyxobacter</taxon>
    </lineage>
</organism>
<keyword evidence="2" id="KW-1185">Reference proteome</keyword>
<dbReference type="SUPFAM" id="SSF48371">
    <property type="entry name" value="ARM repeat"/>
    <property type="match status" value="2"/>
</dbReference>
<name>A0ABN6N1I8_9BACT</name>
<dbReference type="Proteomes" id="UP001162734">
    <property type="component" value="Chromosome"/>
</dbReference>
<gene>
    <name evidence="1" type="ORF">AMPC_00490</name>
</gene>
<keyword evidence="1" id="KW-0456">Lyase</keyword>
<dbReference type="PANTHER" id="PTHR12697">
    <property type="entry name" value="PBS LYASE HEAT-LIKE PROTEIN"/>
    <property type="match status" value="1"/>
</dbReference>
<dbReference type="Gene3D" id="1.25.10.10">
    <property type="entry name" value="Leucine-rich Repeat Variant"/>
    <property type="match status" value="5"/>
</dbReference>
<reference evidence="2" key="1">
    <citation type="journal article" date="2022" name="Int. J. Syst. Evol. Microbiol.">
        <title>Anaeromyxobacter oryzae sp. nov., Anaeromyxobacter diazotrophicus sp. nov. and Anaeromyxobacter paludicola sp. nov., isolated from paddy soils.</title>
        <authorList>
            <person name="Itoh H."/>
            <person name="Xu Z."/>
            <person name="Mise K."/>
            <person name="Masuda Y."/>
            <person name="Ushijima N."/>
            <person name="Hayakawa C."/>
            <person name="Shiratori Y."/>
            <person name="Senoo K."/>
        </authorList>
    </citation>
    <scope>NUCLEOTIDE SEQUENCE [LARGE SCALE GENOMIC DNA]</scope>
    <source>
        <strain evidence="2">Red630</strain>
    </source>
</reference>
<dbReference type="InterPro" id="IPR004155">
    <property type="entry name" value="PBS_lyase_HEAT"/>
</dbReference>
<dbReference type="InterPro" id="IPR016024">
    <property type="entry name" value="ARM-type_fold"/>
</dbReference>
<proteinExistence type="predicted"/>
<evidence type="ECO:0000313" key="2">
    <source>
        <dbReference type="Proteomes" id="UP001162734"/>
    </source>
</evidence>
<evidence type="ECO:0000313" key="1">
    <source>
        <dbReference type="EMBL" id="BDG06936.1"/>
    </source>
</evidence>
<sequence length="694" mass="71377">MTTPRDPPDSVGGDAEEEARYRAVCRLDPSAQLAALLGWLADPSWRVRNAAVERITLLEDPAPALPALVAALGADSFPGRRNASAAALVRFGARAVGPLLGRLAAPTPEERTGTLEILGEIRERQSAPAVARALGDPDPNVRVAAAEALGKIGGPECEAALRGALELQDRPVRQAALEGLAQLRAAPPVAILSALWGERLLRRPACRLLGFSDDPAALALLAEALSEPARTVREIALGAVGQQRLRRSPEALGPLARAVRELPGRASLADQCLGALGSEDPAVAAGGIAVLQWMGDPAHAPALARAAEDERLRPLAAAALELLGHDLAPVLRPVLHELSPAARAVVLGALARQGDASVLPDLLAEVAGDDELARAAAVEGLGRLGDLRAVPALAELLRQPDASLSGAAVAALALLATRGPEHAARVRAVYRDCAEPPAPALLRLVARVGEPEDLPALRAGLRAPHRGTRVAAAAALSSLASQGMMGMEPPHELLDALDDRDPSVRAAAAQAVGASARSLRERAQAAGQPLPTCGEAARALAMALRDEDALVRAAASRALGRCGAVEYADGLARLACDPAAPAEAAAAAVHALAELGRAELPVLESAARHPDPEVVKEAVAAAAAAPGGAPLLLAAAAHPRWDVRRAAARAISQRGDEALLEPLRRLARAEEDGLVAEAFAEAVQALESRPRGAP</sequence>
<dbReference type="InterPro" id="IPR011989">
    <property type="entry name" value="ARM-like"/>
</dbReference>
<protein>
    <submittedName>
        <fullName evidence="1">PBS lyase</fullName>
    </submittedName>
</protein>
<dbReference type="GO" id="GO:0016829">
    <property type="term" value="F:lyase activity"/>
    <property type="evidence" value="ECO:0007669"/>
    <property type="project" value="UniProtKB-KW"/>
</dbReference>
<dbReference type="EMBL" id="AP025592">
    <property type="protein sequence ID" value="BDG06936.1"/>
    <property type="molecule type" value="Genomic_DNA"/>
</dbReference>
<dbReference type="PANTHER" id="PTHR12697:SF5">
    <property type="entry name" value="DEOXYHYPUSINE HYDROXYLASE"/>
    <property type="match status" value="1"/>
</dbReference>
<dbReference type="RefSeq" id="WP_248343517.1">
    <property type="nucleotide sequence ID" value="NZ_AP025592.1"/>
</dbReference>
<accession>A0ABN6N1I8</accession>
<dbReference type="SMART" id="SM00567">
    <property type="entry name" value="EZ_HEAT"/>
    <property type="match status" value="9"/>
</dbReference>
<dbReference type="Pfam" id="PF13646">
    <property type="entry name" value="HEAT_2"/>
    <property type="match status" value="4"/>
</dbReference>